<dbReference type="Pfam" id="PF12802">
    <property type="entry name" value="MarR_2"/>
    <property type="match status" value="1"/>
</dbReference>
<gene>
    <name evidence="6" type="ORF">QF030_005173</name>
</gene>
<evidence type="ECO:0000259" key="4">
    <source>
        <dbReference type="PROSITE" id="PS50995"/>
    </source>
</evidence>
<dbReference type="InterPro" id="IPR016181">
    <property type="entry name" value="Acyl_CoA_acyltransferase"/>
</dbReference>
<dbReference type="SMART" id="SM00347">
    <property type="entry name" value="HTH_MARR"/>
    <property type="match status" value="1"/>
</dbReference>
<feature type="region of interest" description="Disordered" evidence="3">
    <location>
        <begin position="1"/>
        <end position="38"/>
    </location>
</feature>
<keyword evidence="2" id="KW-0012">Acyltransferase</keyword>
<feature type="domain" description="HTH marR-type" evidence="4">
    <location>
        <begin position="40"/>
        <end position="179"/>
    </location>
</feature>
<dbReference type="PANTHER" id="PTHR43877">
    <property type="entry name" value="AMINOALKYLPHOSPHONATE N-ACETYLTRANSFERASE-RELATED-RELATED"/>
    <property type="match status" value="1"/>
</dbReference>
<accession>A0ABU0NV04</accession>
<dbReference type="InterPro" id="IPR050832">
    <property type="entry name" value="Bact_Acetyltransf"/>
</dbReference>
<keyword evidence="1" id="KW-0808">Transferase</keyword>
<dbReference type="InterPro" id="IPR000835">
    <property type="entry name" value="HTH_MarR-typ"/>
</dbReference>
<keyword evidence="7" id="KW-1185">Reference proteome</keyword>
<dbReference type="Proteomes" id="UP001230654">
    <property type="component" value="Unassembled WGS sequence"/>
</dbReference>
<dbReference type="InterPro" id="IPR036388">
    <property type="entry name" value="WH-like_DNA-bd_sf"/>
</dbReference>
<dbReference type="InterPro" id="IPR036390">
    <property type="entry name" value="WH_DNA-bd_sf"/>
</dbReference>
<dbReference type="PANTHER" id="PTHR43877:SF2">
    <property type="entry name" value="AMINOALKYLPHOSPHONATE N-ACETYLTRANSFERASE-RELATED"/>
    <property type="match status" value="1"/>
</dbReference>
<evidence type="ECO:0000313" key="7">
    <source>
        <dbReference type="Proteomes" id="UP001230654"/>
    </source>
</evidence>
<feature type="domain" description="N-acetyltransferase" evidence="5">
    <location>
        <begin position="183"/>
        <end position="331"/>
    </location>
</feature>
<dbReference type="Pfam" id="PF00583">
    <property type="entry name" value="Acetyltransf_1"/>
    <property type="match status" value="1"/>
</dbReference>
<reference evidence="6 7" key="1">
    <citation type="submission" date="2023-07" db="EMBL/GenBank/DDBJ databases">
        <title>Comparative genomics of wheat-associated soil bacteria to identify genetic determinants of phenazine resistance.</title>
        <authorList>
            <person name="Mouncey N."/>
        </authorList>
    </citation>
    <scope>NUCLEOTIDE SEQUENCE [LARGE SCALE GENOMIC DNA]</scope>
    <source>
        <strain evidence="6 7">B2I6</strain>
    </source>
</reference>
<organism evidence="6 7">
    <name type="scientific">Streptomyces rishiriensis</name>
    <dbReference type="NCBI Taxonomy" id="68264"/>
    <lineage>
        <taxon>Bacteria</taxon>
        <taxon>Bacillati</taxon>
        <taxon>Actinomycetota</taxon>
        <taxon>Actinomycetes</taxon>
        <taxon>Kitasatosporales</taxon>
        <taxon>Streptomycetaceae</taxon>
        <taxon>Streptomyces</taxon>
    </lineage>
</organism>
<evidence type="ECO:0000256" key="2">
    <source>
        <dbReference type="ARBA" id="ARBA00023315"/>
    </source>
</evidence>
<dbReference type="SUPFAM" id="SSF46785">
    <property type="entry name" value="Winged helix' DNA-binding domain"/>
    <property type="match status" value="1"/>
</dbReference>
<comment type="caution">
    <text evidence="6">The sequence shown here is derived from an EMBL/GenBank/DDBJ whole genome shotgun (WGS) entry which is preliminary data.</text>
</comment>
<evidence type="ECO:0000256" key="3">
    <source>
        <dbReference type="SAM" id="MobiDB-lite"/>
    </source>
</evidence>
<dbReference type="SUPFAM" id="SSF55729">
    <property type="entry name" value="Acyl-CoA N-acyltransferases (Nat)"/>
    <property type="match status" value="1"/>
</dbReference>
<dbReference type="PROSITE" id="PS51186">
    <property type="entry name" value="GNAT"/>
    <property type="match status" value="1"/>
</dbReference>
<dbReference type="PROSITE" id="PS50995">
    <property type="entry name" value="HTH_MARR_2"/>
    <property type="match status" value="1"/>
</dbReference>
<dbReference type="GO" id="GO:0003677">
    <property type="term" value="F:DNA binding"/>
    <property type="evidence" value="ECO:0007669"/>
    <property type="project" value="UniProtKB-KW"/>
</dbReference>
<dbReference type="InterPro" id="IPR000182">
    <property type="entry name" value="GNAT_dom"/>
</dbReference>
<evidence type="ECO:0000313" key="6">
    <source>
        <dbReference type="EMBL" id="MDQ0582995.1"/>
    </source>
</evidence>
<sequence length="337" mass="37124">MEPVQRKPAQTEPAQTEPGRAEQPRAEHSGAEHSGAEQVAAEQVAAFRRFNRYFTRRIGALDDHYLGQDRPLGEARLLFEIADAEAGVSLRALRGRLGLDAGYLSRMAKALEAQGLVRISVHPDDNRLRMIEPTPAGRVELKEQNRRADVRTAELLTGLGEEQRAELTEAMATARRLLRLAAITVEPVDGAAPDARACMEAYAADLTDRFGSFTASDLVRPAEVSGASGAFFVAYEEGRPVGCGGLRTLEPGVGELKHVWVHPDARRLGLARRILDRLECAATERGLRLLRLDTNASLTEARAMYRACGYQEIPAYVDHVYADHWFEKRLPTSTTAD</sequence>
<protein>
    <submittedName>
        <fullName evidence="6">DNA-binding MarR family transcriptional regulator/GNAT superfamily N-acetyltransferase</fullName>
    </submittedName>
</protein>
<proteinExistence type="predicted"/>
<keyword evidence="6" id="KW-0238">DNA-binding</keyword>
<evidence type="ECO:0000256" key="1">
    <source>
        <dbReference type="ARBA" id="ARBA00022679"/>
    </source>
</evidence>
<dbReference type="EMBL" id="JAUSWV010000002">
    <property type="protein sequence ID" value="MDQ0582995.1"/>
    <property type="molecule type" value="Genomic_DNA"/>
</dbReference>
<dbReference type="Gene3D" id="3.40.630.30">
    <property type="match status" value="1"/>
</dbReference>
<evidence type="ECO:0000259" key="5">
    <source>
        <dbReference type="PROSITE" id="PS51186"/>
    </source>
</evidence>
<dbReference type="CDD" id="cd04301">
    <property type="entry name" value="NAT_SF"/>
    <property type="match status" value="1"/>
</dbReference>
<name>A0ABU0NV04_STRRH</name>
<dbReference type="Gene3D" id="1.10.10.10">
    <property type="entry name" value="Winged helix-like DNA-binding domain superfamily/Winged helix DNA-binding domain"/>
    <property type="match status" value="1"/>
</dbReference>
<feature type="compositionally biased region" description="Basic and acidic residues" evidence="3">
    <location>
        <begin position="19"/>
        <end position="35"/>
    </location>
</feature>